<dbReference type="Gene3D" id="3.40.430.10">
    <property type="entry name" value="Dihydrofolate Reductase, subunit A"/>
    <property type="match status" value="1"/>
</dbReference>
<protein>
    <recommendedName>
        <fullName evidence="3 7">Dihydrofolate reductase</fullName>
        <ecNumber evidence="3 7">1.5.1.3</ecNumber>
    </recommendedName>
</protein>
<dbReference type="EC" id="1.5.1.3" evidence="3 7"/>
<dbReference type="InterPro" id="IPR017925">
    <property type="entry name" value="DHFR_CS"/>
</dbReference>
<dbReference type="GO" id="GO:0005829">
    <property type="term" value="C:cytosol"/>
    <property type="evidence" value="ECO:0007669"/>
    <property type="project" value="TreeGrafter"/>
</dbReference>
<keyword evidence="5 7" id="KW-0521">NADP</keyword>
<dbReference type="PANTHER" id="PTHR48069">
    <property type="entry name" value="DIHYDROFOLATE REDUCTASE"/>
    <property type="match status" value="1"/>
</dbReference>
<evidence type="ECO:0000313" key="10">
    <source>
        <dbReference type="EMBL" id="MBB5888634.1"/>
    </source>
</evidence>
<evidence type="ECO:0000256" key="6">
    <source>
        <dbReference type="ARBA" id="ARBA00023002"/>
    </source>
</evidence>
<evidence type="ECO:0000256" key="8">
    <source>
        <dbReference type="RuleBase" id="RU004474"/>
    </source>
</evidence>
<dbReference type="CDD" id="cd00209">
    <property type="entry name" value="DHFR"/>
    <property type="match status" value="1"/>
</dbReference>
<dbReference type="PROSITE" id="PS51330">
    <property type="entry name" value="DHFR_2"/>
    <property type="match status" value="1"/>
</dbReference>
<dbReference type="GO" id="GO:0006730">
    <property type="term" value="P:one-carbon metabolic process"/>
    <property type="evidence" value="ECO:0007669"/>
    <property type="project" value="UniProtKB-KW"/>
</dbReference>
<reference evidence="10 11" key="1">
    <citation type="submission" date="2020-08" db="EMBL/GenBank/DDBJ databases">
        <title>Genomic Encyclopedia of Type Strains, Phase IV (KMG-IV): sequencing the most valuable type-strain genomes for metagenomic binning, comparative biology and taxonomic classification.</title>
        <authorList>
            <person name="Goeker M."/>
        </authorList>
    </citation>
    <scope>NUCLEOTIDE SEQUENCE [LARGE SCALE GENOMIC DNA]</scope>
    <source>
        <strain evidence="10 11">DSM 14925</strain>
    </source>
</reference>
<comment type="caution">
    <text evidence="10">The sequence shown here is derived from an EMBL/GenBank/DDBJ whole genome shotgun (WGS) entry which is preliminary data.</text>
</comment>
<dbReference type="GO" id="GO:0004146">
    <property type="term" value="F:dihydrofolate reductase activity"/>
    <property type="evidence" value="ECO:0007669"/>
    <property type="project" value="UniProtKB-EC"/>
</dbReference>
<dbReference type="PIRSF" id="PIRSF000194">
    <property type="entry name" value="DHFR"/>
    <property type="match status" value="1"/>
</dbReference>
<accession>A0A841C8F9</accession>
<dbReference type="GO" id="GO:0046452">
    <property type="term" value="P:dihydrofolate metabolic process"/>
    <property type="evidence" value="ECO:0007669"/>
    <property type="project" value="TreeGrafter"/>
</dbReference>
<dbReference type="PRINTS" id="PR00070">
    <property type="entry name" value="DHFR"/>
</dbReference>
<feature type="domain" description="DHFR" evidence="9">
    <location>
        <begin position="3"/>
        <end position="164"/>
    </location>
</feature>
<dbReference type="InterPro" id="IPR001796">
    <property type="entry name" value="DHFR_dom"/>
</dbReference>
<evidence type="ECO:0000256" key="2">
    <source>
        <dbReference type="ARBA" id="ARBA00009539"/>
    </source>
</evidence>
<evidence type="ECO:0000256" key="4">
    <source>
        <dbReference type="ARBA" id="ARBA00022563"/>
    </source>
</evidence>
<comment type="catalytic activity">
    <reaction evidence="7">
        <text>(6S)-5,6,7,8-tetrahydrofolate + NADP(+) = 7,8-dihydrofolate + NADPH + H(+)</text>
        <dbReference type="Rhea" id="RHEA:15009"/>
        <dbReference type="ChEBI" id="CHEBI:15378"/>
        <dbReference type="ChEBI" id="CHEBI:57451"/>
        <dbReference type="ChEBI" id="CHEBI:57453"/>
        <dbReference type="ChEBI" id="CHEBI:57783"/>
        <dbReference type="ChEBI" id="CHEBI:58349"/>
        <dbReference type="EC" id="1.5.1.3"/>
    </reaction>
</comment>
<dbReference type="EMBL" id="JACHHV010000034">
    <property type="protein sequence ID" value="MBB5888634.1"/>
    <property type="molecule type" value="Genomic_DNA"/>
</dbReference>
<keyword evidence="11" id="KW-1185">Reference proteome</keyword>
<keyword evidence="4 7" id="KW-0554">One-carbon metabolism</keyword>
<evidence type="ECO:0000313" key="11">
    <source>
        <dbReference type="Proteomes" id="UP000562464"/>
    </source>
</evidence>
<comment type="function">
    <text evidence="7">Key enzyme in folate metabolism. Catalyzes an essential reaction for de novo glycine and purine synthesis, and for DNA precursor synthesis.</text>
</comment>
<dbReference type="Pfam" id="PF00186">
    <property type="entry name" value="DHFR_1"/>
    <property type="match status" value="1"/>
</dbReference>
<keyword evidence="6 7" id="KW-0560">Oxidoreductase</keyword>
<dbReference type="GO" id="GO:0046654">
    <property type="term" value="P:tetrahydrofolate biosynthetic process"/>
    <property type="evidence" value="ECO:0007669"/>
    <property type="project" value="UniProtKB-UniPathway"/>
</dbReference>
<dbReference type="GO" id="GO:0050661">
    <property type="term" value="F:NADP binding"/>
    <property type="evidence" value="ECO:0007669"/>
    <property type="project" value="InterPro"/>
</dbReference>
<evidence type="ECO:0000256" key="3">
    <source>
        <dbReference type="ARBA" id="ARBA00012856"/>
    </source>
</evidence>
<dbReference type="RefSeq" id="WP_183540877.1">
    <property type="nucleotide sequence ID" value="NZ_JACHHV010000034.1"/>
</dbReference>
<dbReference type="InterPro" id="IPR012259">
    <property type="entry name" value="DHFR"/>
</dbReference>
<organism evidence="10 11">
    <name type="scientific">Lactovum miscens</name>
    <dbReference type="NCBI Taxonomy" id="190387"/>
    <lineage>
        <taxon>Bacteria</taxon>
        <taxon>Bacillati</taxon>
        <taxon>Bacillota</taxon>
        <taxon>Bacilli</taxon>
        <taxon>Lactobacillales</taxon>
        <taxon>Streptococcaceae</taxon>
        <taxon>Lactovum</taxon>
    </lineage>
</organism>
<evidence type="ECO:0000259" key="9">
    <source>
        <dbReference type="PROSITE" id="PS51330"/>
    </source>
</evidence>
<dbReference type="Proteomes" id="UP000562464">
    <property type="component" value="Unassembled WGS sequence"/>
</dbReference>
<evidence type="ECO:0000256" key="1">
    <source>
        <dbReference type="ARBA" id="ARBA00004903"/>
    </source>
</evidence>
<dbReference type="PROSITE" id="PS00075">
    <property type="entry name" value="DHFR_1"/>
    <property type="match status" value="1"/>
</dbReference>
<proteinExistence type="inferred from homology"/>
<evidence type="ECO:0000256" key="7">
    <source>
        <dbReference type="PIRNR" id="PIRNR000194"/>
    </source>
</evidence>
<sequence length="167" mass="19327">MKKIIGIWAQDKNGLIGSKGILPWHLPSEMKHFKSSTMGAAIISGRKTFEGMNKRVLPGRVNLVLTRDLNYQSDNVIVVHDREEVLNWFGKQDKSLYVTGGAELFRLFEHDFDELLRTVVEGDFEGDTWFPKDFDLSKFEMLSSQMYEADEKNSHAFEIQNFHKVRN</sequence>
<dbReference type="InterPro" id="IPR024072">
    <property type="entry name" value="DHFR-like_dom_sf"/>
</dbReference>
<gene>
    <name evidence="10" type="ORF">HNQ37_001536</name>
</gene>
<dbReference type="AlphaFoldDB" id="A0A841C8F9"/>
<comment type="pathway">
    <text evidence="1 7">Cofactor biosynthesis; tetrahydrofolate biosynthesis; 5,6,7,8-tetrahydrofolate from 7,8-dihydrofolate: step 1/1.</text>
</comment>
<evidence type="ECO:0000256" key="5">
    <source>
        <dbReference type="ARBA" id="ARBA00022857"/>
    </source>
</evidence>
<dbReference type="GO" id="GO:0046655">
    <property type="term" value="P:folic acid metabolic process"/>
    <property type="evidence" value="ECO:0007669"/>
    <property type="project" value="TreeGrafter"/>
</dbReference>
<dbReference type="SUPFAM" id="SSF53597">
    <property type="entry name" value="Dihydrofolate reductase-like"/>
    <property type="match status" value="1"/>
</dbReference>
<dbReference type="UniPathway" id="UPA00077">
    <property type="reaction ID" value="UER00158"/>
</dbReference>
<dbReference type="PANTHER" id="PTHR48069:SF3">
    <property type="entry name" value="DIHYDROFOLATE REDUCTASE"/>
    <property type="match status" value="1"/>
</dbReference>
<comment type="similarity">
    <text evidence="2 7 8">Belongs to the dihydrofolate reductase family.</text>
</comment>
<name>A0A841C8F9_9LACT</name>